<evidence type="ECO:0000313" key="3">
    <source>
        <dbReference type="Proteomes" id="UP000539538"/>
    </source>
</evidence>
<dbReference type="RefSeq" id="WP_183262430.1">
    <property type="nucleotide sequence ID" value="NZ_BAAAVZ010000033.1"/>
</dbReference>
<keyword evidence="2" id="KW-0560">Oxidoreductase</keyword>
<dbReference type="SUPFAM" id="SSF54909">
    <property type="entry name" value="Dimeric alpha+beta barrel"/>
    <property type="match status" value="1"/>
</dbReference>
<keyword evidence="3" id="KW-1185">Reference proteome</keyword>
<dbReference type="InterPro" id="IPR011008">
    <property type="entry name" value="Dimeric_a/b-barrel"/>
</dbReference>
<evidence type="ECO:0000259" key="1">
    <source>
        <dbReference type="PROSITE" id="PS51725"/>
    </source>
</evidence>
<protein>
    <submittedName>
        <fullName evidence="2">Heme-degrading monooxygenase HmoA</fullName>
    </submittedName>
</protein>
<comment type="caution">
    <text evidence="2">The sequence shown here is derived from an EMBL/GenBank/DDBJ whole genome shotgun (WGS) entry which is preliminary data.</text>
</comment>
<keyword evidence="2" id="KW-0503">Monooxygenase</keyword>
<sequence length="110" mass="12384">MGQDASKAQRIYRVDRFTVPDGARAEFLDKVRQTHELLRVQPGFLQDMVLEQPSMPGEHNVITIVEWESEAAIASAKAKVQSMHAQANFNPQELIARLGIKADIASYRHI</sequence>
<dbReference type="PROSITE" id="PS51725">
    <property type="entry name" value="ABM"/>
    <property type="match status" value="1"/>
</dbReference>
<organism evidence="2 3">
    <name type="scientific">Aminobacter niigataensis</name>
    <dbReference type="NCBI Taxonomy" id="83265"/>
    <lineage>
        <taxon>Bacteria</taxon>
        <taxon>Pseudomonadati</taxon>
        <taxon>Pseudomonadota</taxon>
        <taxon>Alphaproteobacteria</taxon>
        <taxon>Hyphomicrobiales</taxon>
        <taxon>Phyllobacteriaceae</taxon>
        <taxon>Aminobacter</taxon>
    </lineage>
</organism>
<dbReference type="EMBL" id="JACHOT010000002">
    <property type="protein sequence ID" value="MBB4650260.1"/>
    <property type="molecule type" value="Genomic_DNA"/>
</dbReference>
<proteinExistence type="predicted"/>
<dbReference type="Gene3D" id="3.30.70.100">
    <property type="match status" value="1"/>
</dbReference>
<dbReference type="Pfam" id="PF03992">
    <property type="entry name" value="ABM"/>
    <property type="match status" value="1"/>
</dbReference>
<name>A0ABR6L0I7_9HYPH</name>
<evidence type="ECO:0000313" key="2">
    <source>
        <dbReference type="EMBL" id="MBB4650260.1"/>
    </source>
</evidence>
<dbReference type="InterPro" id="IPR007138">
    <property type="entry name" value="ABM_dom"/>
</dbReference>
<reference evidence="2 3" key="1">
    <citation type="submission" date="2020-08" db="EMBL/GenBank/DDBJ databases">
        <title>Genomic Encyclopedia of Type Strains, Phase IV (KMG-IV): sequencing the most valuable type-strain genomes for metagenomic binning, comparative biology and taxonomic classification.</title>
        <authorList>
            <person name="Goeker M."/>
        </authorList>
    </citation>
    <scope>NUCLEOTIDE SEQUENCE [LARGE SCALE GENOMIC DNA]</scope>
    <source>
        <strain evidence="2 3">DSM 7050</strain>
    </source>
</reference>
<dbReference type="GO" id="GO:0004497">
    <property type="term" value="F:monooxygenase activity"/>
    <property type="evidence" value="ECO:0007669"/>
    <property type="project" value="UniProtKB-KW"/>
</dbReference>
<gene>
    <name evidence="2" type="ORF">GGQ99_002015</name>
</gene>
<accession>A0ABR6L0I7</accession>
<feature type="domain" description="ABM" evidence="1">
    <location>
        <begin position="11"/>
        <end position="104"/>
    </location>
</feature>
<dbReference type="Proteomes" id="UP000539538">
    <property type="component" value="Unassembled WGS sequence"/>
</dbReference>